<evidence type="ECO:0000313" key="2">
    <source>
        <dbReference type="EMBL" id="WGH80041.1"/>
    </source>
</evidence>
<accession>A0ABY8LFX8</accession>
<dbReference type="SUPFAM" id="SSF51126">
    <property type="entry name" value="Pectin lyase-like"/>
    <property type="match status" value="1"/>
</dbReference>
<dbReference type="InterPro" id="IPR012334">
    <property type="entry name" value="Pectin_lyas_fold"/>
</dbReference>
<keyword evidence="3" id="KW-1185">Reference proteome</keyword>
<feature type="domain" description="Rhamnogalacturonase A/B/Epimerase-like pectate lyase" evidence="1">
    <location>
        <begin position="188"/>
        <end position="298"/>
    </location>
</feature>
<dbReference type="Gene3D" id="2.160.20.10">
    <property type="entry name" value="Single-stranded right-handed beta-helix, Pectin lyase-like"/>
    <property type="match status" value="2"/>
</dbReference>
<gene>
    <name evidence="2" type="ORF">P8627_07205</name>
</gene>
<dbReference type="InterPro" id="IPR011050">
    <property type="entry name" value="Pectin_lyase_fold/virulence"/>
</dbReference>
<dbReference type="Pfam" id="PF12708">
    <property type="entry name" value="Pect-lyase_RHGA_epim"/>
    <property type="match status" value="1"/>
</dbReference>
<dbReference type="RefSeq" id="WP_279967079.1">
    <property type="nucleotide sequence ID" value="NZ_CP122537.1"/>
</dbReference>
<dbReference type="GO" id="GO:0016787">
    <property type="term" value="F:hydrolase activity"/>
    <property type="evidence" value="ECO:0007669"/>
    <property type="project" value="UniProtKB-KW"/>
</dbReference>
<reference evidence="2 3" key="1">
    <citation type="submission" date="2023-04" db="EMBL/GenBank/DDBJ databases">
        <title>Jannaschia ovalis sp. nov., a marine bacterium isolated from sea tidal flat.</title>
        <authorList>
            <person name="Kwon D.Y."/>
            <person name="Kim J.-J."/>
        </authorList>
    </citation>
    <scope>NUCLEOTIDE SEQUENCE [LARGE SCALE GENOMIC DNA]</scope>
    <source>
        <strain evidence="2 3">GRR-S6-38</strain>
    </source>
</reference>
<dbReference type="Proteomes" id="UP001243420">
    <property type="component" value="Chromosome"/>
</dbReference>
<name>A0ABY8LFX8_9RHOB</name>
<protein>
    <submittedName>
        <fullName evidence="2">Glycosyl hydrolase family 28-related protein</fullName>
    </submittedName>
</protein>
<organism evidence="2 3">
    <name type="scientific">Jannaschia ovalis</name>
    <dbReference type="NCBI Taxonomy" id="3038773"/>
    <lineage>
        <taxon>Bacteria</taxon>
        <taxon>Pseudomonadati</taxon>
        <taxon>Pseudomonadota</taxon>
        <taxon>Alphaproteobacteria</taxon>
        <taxon>Rhodobacterales</taxon>
        <taxon>Roseobacteraceae</taxon>
        <taxon>Jannaschia</taxon>
    </lineage>
</organism>
<keyword evidence="2" id="KW-0378">Hydrolase</keyword>
<sequence>MNKAITDGLVLSPPAFGADLGIWSRQDGRPGSDSYASAGTAVYVPADQDFGGCLEMLKTEATQPLRWMGETPILPGCYLRVTVRVKAMSGNLPTVRVAATPVAPNGTVAPGLATQGAAVALSAYGRVETVTAIIGTGNRGGVDLQWSDAVSHAHVGLDLGGATGGIVRIEDIAVEDVTGAFLRDMMDWVDVRDFGARGDGVADDTAAFLAADAAADGRSVLVSKGHYRLTDHVTFTAPVRFEGTVEMPVAKRLSLTENFELSTYIVAFGNEEEGFKKAIQALFNFTDHDTLDMNGRRVELTAPLDVQAAVYDKTTYANQRKIRNGQIQIVDGPAFDTEIVTQSCNFDASDPVRLTGVTNVASIPVGSLVEGPVGVGREVYVSGRNIAGQTLLLSQPLWGAPGQQTYTFSRFKYALDFSGFANLQRFTLQDIELLLADKASGILLPSNGLIFHVKDCFFTGPRDRGLTSHATGCQGMLIDRCQFLSTEGTADVQDRHTIGFNVNKNDTKIRNNRAVKFRHFAVVSGSGHIITGNHFFQGDTNTLGQRTAGMVLAEAQSKSVFMSNYVDNCYIEWTNEHDGDPAFQSELSFGGLQIVGNIIFSSNVPSSFAPIHIKPHGPGHFLNGVTITGNNFKTIKGQALERVDYVDDTHAPLDVTRFVDVNVHSNTFQAVSKQFQNPITLPVVENTAQETWEADLGDYLPFGGQARVVTAVAAEGRIKTASNATLWTMPYAFAGFGTAGQAVRLTWSEAAKGKVFVTARCDAPT</sequence>
<proteinExistence type="predicted"/>
<dbReference type="InterPro" id="IPR024535">
    <property type="entry name" value="RHGA/B-epi-like_pectate_lyase"/>
</dbReference>
<evidence type="ECO:0000313" key="3">
    <source>
        <dbReference type="Proteomes" id="UP001243420"/>
    </source>
</evidence>
<evidence type="ECO:0000259" key="1">
    <source>
        <dbReference type="Pfam" id="PF12708"/>
    </source>
</evidence>
<dbReference type="EMBL" id="CP122537">
    <property type="protein sequence ID" value="WGH80041.1"/>
    <property type="molecule type" value="Genomic_DNA"/>
</dbReference>